<dbReference type="Gene3D" id="3.30.710.10">
    <property type="entry name" value="Potassium Channel Kv1.1, Chain A"/>
    <property type="match status" value="1"/>
</dbReference>
<accession>A0ABC8WWW6</accession>
<dbReference type="SMART" id="SM00225">
    <property type="entry name" value="BTB"/>
    <property type="match status" value="1"/>
</dbReference>
<reference evidence="5" key="1">
    <citation type="submission" date="2024-10" db="EMBL/GenBank/DDBJ databases">
        <authorList>
            <person name="Ryan C."/>
        </authorList>
    </citation>
    <scope>NUCLEOTIDE SEQUENCE [LARGE SCALE GENOMIC DNA]</scope>
</reference>
<dbReference type="InterPro" id="IPR011333">
    <property type="entry name" value="SKP1/BTB/POZ_sf"/>
</dbReference>
<dbReference type="SUPFAM" id="SSF49599">
    <property type="entry name" value="TRAF domain-like"/>
    <property type="match status" value="1"/>
</dbReference>
<dbReference type="Proteomes" id="UP001497457">
    <property type="component" value="Chromosome 13rd"/>
</dbReference>
<dbReference type="InterPro" id="IPR000210">
    <property type="entry name" value="BTB/POZ_dom"/>
</dbReference>
<evidence type="ECO:0000259" key="3">
    <source>
        <dbReference type="PROSITE" id="PS50097"/>
    </source>
</evidence>
<organism evidence="5 6">
    <name type="scientific">Urochloa decumbens</name>
    <dbReference type="NCBI Taxonomy" id="240449"/>
    <lineage>
        <taxon>Eukaryota</taxon>
        <taxon>Viridiplantae</taxon>
        <taxon>Streptophyta</taxon>
        <taxon>Embryophyta</taxon>
        <taxon>Tracheophyta</taxon>
        <taxon>Spermatophyta</taxon>
        <taxon>Magnoliopsida</taxon>
        <taxon>Liliopsida</taxon>
        <taxon>Poales</taxon>
        <taxon>Poaceae</taxon>
        <taxon>PACMAD clade</taxon>
        <taxon>Panicoideae</taxon>
        <taxon>Panicodae</taxon>
        <taxon>Paniceae</taxon>
        <taxon>Melinidinae</taxon>
        <taxon>Urochloa</taxon>
    </lineage>
</organism>
<dbReference type="PROSITE" id="PS50144">
    <property type="entry name" value="MATH"/>
    <property type="match status" value="1"/>
</dbReference>
<dbReference type="AlphaFoldDB" id="A0ABC8WWW6"/>
<feature type="domain" description="MATH" evidence="4">
    <location>
        <begin position="19"/>
        <end position="150"/>
    </location>
</feature>
<evidence type="ECO:0000259" key="4">
    <source>
        <dbReference type="PROSITE" id="PS50144"/>
    </source>
</evidence>
<dbReference type="Gene3D" id="1.25.40.420">
    <property type="match status" value="1"/>
</dbReference>
<dbReference type="EMBL" id="OZ075123">
    <property type="protein sequence ID" value="CAL4916805.1"/>
    <property type="molecule type" value="Genomic_DNA"/>
</dbReference>
<dbReference type="PANTHER" id="PTHR26379">
    <property type="entry name" value="BTB/POZ AND MATH DOMAIN-CONTAINING PROTEIN 1"/>
    <property type="match status" value="1"/>
</dbReference>
<dbReference type="PROSITE" id="PS50097">
    <property type="entry name" value="BTB"/>
    <property type="match status" value="1"/>
</dbReference>
<comment type="pathway">
    <text evidence="1">Protein modification; protein ubiquitination.</text>
</comment>
<dbReference type="Pfam" id="PF00651">
    <property type="entry name" value="BTB"/>
    <property type="match status" value="1"/>
</dbReference>
<feature type="domain" description="BTB" evidence="3">
    <location>
        <begin position="190"/>
        <end position="258"/>
    </location>
</feature>
<dbReference type="SUPFAM" id="SSF54695">
    <property type="entry name" value="POZ domain"/>
    <property type="match status" value="1"/>
</dbReference>
<proteinExistence type="inferred from homology"/>
<dbReference type="PANTHER" id="PTHR26379:SF381">
    <property type="entry name" value="OS10G0429300 PROTEIN"/>
    <property type="match status" value="1"/>
</dbReference>
<sequence>MSLARDGMSSVPAVAAMASGCHLLAVNGYSHIKEGTGNGRSVLSRPFIVGGYRWRIKFYPNGYDPEHADNISLGLLLDEGDIAAEPLKVRYLFTFADQVEKHVSSRVLARESREFSSDHPCWTLKAFVRRKAFEKSKHLKGDSFTIRCDIIITKNGNTARHTAGAPASAAVPTLDIQHHLLSLLRSGKGSDVTFEVNGETIAAHRCVLAARSSVLAAELFGPMKEGTTSGVISVAEMEARVFRLLLDFIYSDSVPVIEEEEGEQDVIWQHLLAAADRYDLQRLRLMCEEKLAGYMNTRTVATILAVAEQHSCQGLKEACLDFLRSPQNMQQVMATGGFDLLTKTCPSVLKELITKLLG</sequence>
<dbReference type="Gene3D" id="2.60.210.10">
    <property type="entry name" value="Apoptosis, Tumor Necrosis Factor Receptor Associated Protein 2, Chain A"/>
    <property type="match status" value="1"/>
</dbReference>
<dbReference type="InterPro" id="IPR002083">
    <property type="entry name" value="MATH/TRAF_dom"/>
</dbReference>
<dbReference type="CDD" id="cd00121">
    <property type="entry name" value="MATH"/>
    <property type="match status" value="1"/>
</dbReference>
<evidence type="ECO:0000313" key="6">
    <source>
        <dbReference type="Proteomes" id="UP001497457"/>
    </source>
</evidence>
<evidence type="ECO:0000256" key="1">
    <source>
        <dbReference type="ARBA" id="ARBA00004906"/>
    </source>
</evidence>
<dbReference type="InterPro" id="IPR045005">
    <property type="entry name" value="BPM1-6"/>
</dbReference>
<keyword evidence="6" id="KW-1185">Reference proteome</keyword>
<dbReference type="InterPro" id="IPR056423">
    <property type="entry name" value="BACK_BPM_SPOP"/>
</dbReference>
<gene>
    <name evidence="5" type="ORF">URODEC1_LOCUS18202</name>
</gene>
<comment type="similarity">
    <text evidence="2">Belongs to the Tdpoz family.</text>
</comment>
<evidence type="ECO:0000256" key="2">
    <source>
        <dbReference type="ARBA" id="ARBA00010846"/>
    </source>
</evidence>
<dbReference type="Pfam" id="PF22486">
    <property type="entry name" value="MATH_2"/>
    <property type="match status" value="1"/>
</dbReference>
<dbReference type="Pfam" id="PF24570">
    <property type="entry name" value="BACK_BPM_SPOP"/>
    <property type="match status" value="1"/>
</dbReference>
<dbReference type="PROSITE" id="PS51257">
    <property type="entry name" value="PROKAR_LIPOPROTEIN"/>
    <property type="match status" value="1"/>
</dbReference>
<protein>
    <submittedName>
        <fullName evidence="5">Uncharacterized protein</fullName>
    </submittedName>
</protein>
<evidence type="ECO:0000313" key="5">
    <source>
        <dbReference type="EMBL" id="CAL4916805.1"/>
    </source>
</evidence>
<dbReference type="InterPro" id="IPR008974">
    <property type="entry name" value="TRAF-like"/>
</dbReference>
<name>A0ABC8WWW6_9POAL</name>